<dbReference type="VEuPathDB" id="FungiDB:NEUTE1DRAFT_10080"/>
<name>F8MCH6_NEUT8</name>
<reference evidence="2" key="1">
    <citation type="journal article" date="2011" name="Genetics">
        <title>Massive changes in genome architecture accompany the transition to self-fertility in the filamentous fungus Neurospora tetrasperma.</title>
        <authorList>
            <person name="Ellison C.E."/>
            <person name="Stajich J.E."/>
            <person name="Jacobson D.J."/>
            <person name="Natvig D.O."/>
            <person name="Lapidus A."/>
            <person name="Foster B."/>
            <person name="Aerts A."/>
            <person name="Riley R."/>
            <person name="Lindquist E.A."/>
            <person name="Grigoriev I.V."/>
            <person name="Taylor J.W."/>
        </authorList>
    </citation>
    <scope>NUCLEOTIDE SEQUENCE [LARGE SCALE GENOMIC DNA]</scope>
    <source>
        <strain evidence="2">FGSC 2508 / P0657</strain>
    </source>
</reference>
<dbReference type="RefSeq" id="XP_009847021.1">
    <property type="nucleotide sequence ID" value="XM_009848719.1"/>
</dbReference>
<gene>
    <name evidence="1" type="ORF">NEUTE1DRAFT_10080</name>
</gene>
<proteinExistence type="predicted"/>
<dbReference type="OrthoDB" id="4850684at2759"/>
<dbReference type="GeneID" id="20821694"/>
<dbReference type="AlphaFoldDB" id="F8MCH6"/>
<protein>
    <submittedName>
        <fullName evidence="1">Uncharacterized protein</fullName>
    </submittedName>
</protein>
<dbReference type="HOGENOM" id="CLU_2043690_0_0_1"/>
<dbReference type="KEGG" id="nte:NEUTE1DRAFT10080"/>
<keyword evidence="2" id="KW-1185">Reference proteome</keyword>
<organism evidence="1 2">
    <name type="scientific">Neurospora tetrasperma (strain FGSC 2508 / ATCC MYA-4615 / P0657)</name>
    <dbReference type="NCBI Taxonomy" id="510951"/>
    <lineage>
        <taxon>Eukaryota</taxon>
        <taxon>Fungi</taxon>
        <taxon>Dikarya</taxon>
        <taxon>Ascomycota</taxon>
        <taxon>Pezizomycotina</taxon>
        <taxon>Sordariomycetes</taxon>
        <taxon>Sordariomycetidae</taxon>
        <taxon>Sordariales</taxon>
        <taxon>Sordariaceae</taxon>
        <taxon>Neurospora</taxon>
    </lineage>
</organism>
<dbReference type="EMBL" id="GL891302">
    <property type="protein sequence ID" value="EGO61277.1"/>
    <property type="molecule type" value="Genomic_DNA"/>
</dbReference>
<dbReference type="Proteomes" id="UP000008065">
    <property type="component" value="Unassembled WGS sequence"/>
</dbReference>
<feature type="non-terminal residue" evidence="1">
    <location>
        <position position="121"/>
    </location>
</feature>
<accession>F8MCH6</accession>
<feature type="non-terminal residue" evidence="1">
    <location>
        <position position="1"/>
    </location>
</feature>
<sequence length="121" mass="14408">VELLPIVQLVYNTSPTEITKISPFFTNYGYKLELLERLNTNVPKALIKAKKLYILYKKFKGKLKFVKQKINQYFNLKRLEGLRFKEGNKILLSIKNFKIKRPNKKFNDRRVGLFKIKKKIS</sequence>
<evidence type="ECO:0000313" key="1">
    <source>
        <dbReference type="EMBL" id="EGO61277.1"/>
    </source>
</evidence>
<evidence type="ECO:0000313" key="2">
    <source>
        <dbReference type="Proteomes" id="UP000008065"/>
    </source>
</evidence>